<evidence type="ECO:0000313" key="5">
    <source>
        <dbReference type="Proteomes" id="UP000483286"/>
    </source>
</evidence>
<dbReference type="InterPro" id="IPR016047">
    <property type="entry name" value="M23ase_b-sheet_dom"/>
</dbReference>
<evidence type="ECO:0000313" key="4">
    <source>
        <dbReference type="EMBL" id="MVN87007.1"/>
    </source>
</evidence>
<organism evidence="4 5">
    <name type="scientific">Deinococcus arboris</name>
    <dbReference type="NCBI Taxonomy" id="2682977"/>
    <lineage>
        <taxon>Bacteria</taxon>
        <taxon>Thermotogati</taxon>
        <taxon>Deinococcota</taxon>
        <taxon>Deinococci</taxon>
        <taxon>Deinococcales</taxon>
        <taxon>Deinococcaceae</taxon>
        <taxon>Deinococcus</taxon>
    </lineage>
</organism>
<protein>
    <submittedName>
        <fullName evidence="4">DUF4157 domain-containing protein</fullName>
    </submittedName>
</protein>
<dbReference type="InterPro" id="IPR011055">
    <property type="entry name" value="Dup_hybrid_motif"/>
</dbReference>
<dbReference type="Pfam" id="PF01551">
    <property type="entry name" value="Peptidase_M23"/>
    <property type="match status" value="1"/>
</dbReference>
<dbReference type="Pfam" id="PF13699">
    <property type="entry name" value="eCIS_core"/>
    <property type="match status" value="1"/>
</dbReference>
<dbReference type="Gene3D" id="1.10.530.10">
    <property type="match status" value="1"/>
</dbReference>
<feature type="region of interest" description="Disordered" evidence="1">
    <location>
        <begin position="1"/>
        <end position="29"/>
    </location>
</feature>
<dbReference type="EMBL" id="WQLB01000010">
    <property type="protein sequence ID" value="MVN87007.1"/>
    <property type="molecule type" value="Genomic_DNA"/>
</dbReference>
<dbReference type="RefSeq" id="WP_157459060.1">
    <property type="nucleotide sequence ID" value="NZ_WQLB01000010.1"/>
</dbReference>
<dbReference type="GO" id="GO:0004222">
    <property type="term" value="F:metalloendopeptidase activity"/>
    <property type="evidence" value="ECO:0007669"/>
    <property type="project" value="TreeGrafter"/>
</dbReference>
<feature type="domain" description="eCIS core" evidence="3">
    <location>
        <begin position="237"/>
        <end position="314"/>
    </location>
</feature>
<evidence type="ECO:0000256" key="1">
    <source>
        <dbReference type="SAM" id="MobiDB-lite"/>
    </source>
</evidence>
<dbReference type="InterPro" id="IPR025295">
    <property type="entry name" value="eCIS_core_dom"/>
</dbReference>
<proteinExistence type="predicted"/>
<evidence type="ECO:0000259" key="2">
    <source>
        <dbReference type="Pfam" id="PF01551"/>
    </source>
</evidence>
<dbReference type="CDD" id="cd12797">
    <property type="entry name" value="M23_peptidase"/>
    <property type="match status" value="1"/>
</dbReference>
<dbReference type="SUPFAM" id="SSF53955">
    <property type="entry name" value="Lysozyme-like"/>
    <property type="match status" value="1"/>
</dbReference>
<comment type="caution">
    <text evidence="4">The sequence shown here is derived from an EMBL/GenBank/DDBJ whole genome shotgun (WGS) entry which is preliminary data.</text>
</comment>
<evidence type="ECO:0000259" key="3">
    <source>
        <dbReference type="Pfam" id="PF13699"/>
    </source>
</evidence>
<dbReference type="Proteomes" id="UP000483286">
    <property type="component" value="Unassembled WGS sequence"/>
</dbReference>
<accession>A0A7C9HRU4</accession>
<feature type="domain" description="M23ase beta-sheet core" evidence="2">
    <location>
        <begin position="611"/>
        <end position="703"/>
    </location>
</feature>
<feature type="compositionally biased region" description="Basic residues" evidence="1">
    <location>
        <begin position="8"/>
        <end position="18"/>
    </location>
</feature>
<dbReference type="PANTHER" id="PTHR21666">
    <property type="entry name" value="PEPTIDASE-RELATED"/>
    <property type="match status" value="1"/>
</dbReference>
<keyword evidence="5" id="KW-1185">Reference proteome</keyword>
<sequence>MNFESKPLRRTKAGRPHKSSSLSPQVDAPSPALPSFLFRPLSLQRQVVQPVLAASALLQADTQARALQRQRLMTQSQEDVAHPVPSTLAPVPTAPRSPADWVTVMRHQAQQTEGKALSPREWTAWTALQRQVATHLSQGYRRESGPAQVRQERLAAHLAHLQDHPLSAPVAGATLALVPPGERPALQRALDAALAREQTARAQLAQQTLQRQLAELDAQEAQPALERIQARRGAGRPLPGAVQRHLEQGLNHDLSRVRVHADAEAHTLAKGVNAVAFTSGTDIYFQAGRYDPNTQTGLELLAHEATHAVQQMRGQVGPGVDPDAGLEVQAQNMGRQIAALPRQAVRRATPPLSFGHMSPGQALQRLAAPTASRRWEQPHAFEGQLASPTGSSELSITALQVIGKGVIVGQFTATNGTGRIDGFLDSKGNVYWTARYQTGVLKDKARKFHGRIEQNEKGVPTRVLGTWLGQNAQGKPVAYRLKAEHQESETVPEAEADSAGGGPGLDQGIHAVPASLKLPDGTTLKLDPKDFSAQGSFATTTATTGQTRFAPQPTGLAGAVTRQMLADVKGLKPAEVQTARPWTGTEFFGQGPDYQDKNGPLKYASGLHQVHSGWDLNTTMENVPGGSMAKAAADGIVWYKGWTGMGNTIVLYHPQFKRHTRYGHLKDLGTLKVGQIVKAGAEMAVLGNTNTGLPHLHFDVIKEYVNAAMWNGTPVGKTQEEINKFVKQHYEDPMLFFARAGVRVPGTTPELMAKETKAALGGGGFQGQLAGLIDQFVQMPMLSPNQLSVQRQAEVPALLRKHLELIFNDCLRAKIDNPNQVAYVLATAYHETGFGIPKFTRSATLQEDANPLKQDAQGSYRVNHVTGRRVPGASLVAYFNEAYGRNTGLGNRAGTDDGYNYRGQGFVQLTGRSNYGTMSALLNKIGFSYSFAGKKYGKGGVPIDLLTQHEHVSQVPELASVILVQGMKAGSFRSKKNAAGQRILQSLDMYFNVQGNDFTGARNMINGDGLQNGAKVAAEAQAFLQTLLKNQNWKNLSTAYKAAGNA</sequence>
<feature type="region of interest" description="Disordered" evidence="1">
    <location>
        <begin position="484"/>
        <end position="510"/>
    </location>
</feature>
<name>A0A7C9HRU4_9DEIO</name>
<reference evidence="4 5" key="1">
    <citation type="submission" date="2019-12" db="EMBL/GenBank/DDBJ databases">
        <title>Deinococcus sp. HMF7620 Genome sequencing and assembly.</title>
        <authorList>
            <person name="Kang H."/>
            <person name="Kim H."/>
            <person name="Joh K."/>
        </authorList>
    </citation>
    <scope>NUCLEOTIDE SEQUENCE [LARGE SCALE GENOMIC DNA]</scope>
    <source>
        <strain evidence="4 5">HMF7620</strain>
    </source>
</reference>
<dbReference type="InterPro" id="IPR050570">
    <property type="entry name" value="Cell_wall_metabolism_enzyme"/>
</dbReference>
<dbReference type="Gene3D" id="2.70.70.10">
    <property type="entry name" value="Glucose Permease (Domain IIA)"/>
    <property type="match status" value="1"/>
</dbReference>
<dbReference type="SUPFAM" id="SSF51261">
    <property type="entry name" value="Duplicated hybrid motif"/>
    <property type="match status" value="1"/>
</dbReference>
<gene>
    <name evidence="4" type="ORF">GO986_09535</name>
</gene>
<dbReference type="AlphaFoldDB" id="A0A7C9HRU4"/>
<dbReference type="InterPro" id="IPR023346">
    <property type="entry name" value="Lysozyme-like_dom_sf"/>
</dbReference>
<dbReference type="PANTHER" id="PTHR21666:SF270">
    <property type="entry name" value="MUREIN HYDROLASE ACTIVATOR ENVC"/>
    <property type="match status" value="1"/>
</dbReference>